<feature type="compositionally biased region" description="Basic and acidic residues" evidence="4">
    <location>
        <begin position="1124"/>
        <end position="1159"/>
    </location>
</feature>
<feature type="compositionally biased region" description="Polar residues" evidence="4">
    <location>
        <begin position="617"/>
        <end position="634"/>
    </location>
</feature>
<keyword evidence="2 3" id="KW-0067">ATP-binding</keyword>
<accession>A0A316U152</accession>
<dbReference type="GeneID" id="37014842"/>
<feature type="compositionally biased region" description="Basic and acidic residues" evidence="4">
    <location>
        <begin position="822"/>
        <end position="834"/>
    </location>
</feature>
<dbReference type="EMBL" id="KZ819333">
    <property type="protein sequence ID" value="PWN19027.1"/>
    <property type="molecule type" value="Genomic_DNA"/>
</dbReference>
<dbReference type="SMART" id="SM00220">
    <property type="entry name" value="S_TKc"/>
    <property type="match status" value="1"/>
</dbReference>
<feature type="compositionally biased region" description="Low complexity" evidence="4">
    <location>
        <begin position="35"/>
        <end position="70"/>
    </location>
</feature>
<dbReference type="PANTHER" id="PTHR24346">
    <property type="entry name" value="MAP/MICROTUBULE AFFINITY-REGULATING KINASE"/>
    <property type="match status" value="1"/>
</dbReference>
<feature type="compositionally biased region" description="Low complexity" evidence="4">
    <location>
        <begin position="640"/>
        <end position="658"/>
    </location>
</feature>
<feature type="compositionally biased region" description="Low complexity" evidence="4">
    <location>
        <begin position="708"/>
        <end position="723"/>
    </location>
</feature>
<dbReference type="InterPro" id="IPR011009">
    <property type="entry name" value="Kinase-like_dom_sf"/>
</dbReference>
<dbReference type="Gene3D" id="3.30.200.20">
    <property type="entry name" value="Phosphorylase Kinase, domain 1"/>
    <property type="match status" value="1"/>
</dbReference>
<keyword evidence="7" id="KW-1185">Reference proteome</keyword>
<feature type="compositionally biased region" description="Polar residues" evidence="4">
    <location>
        <begin position="797"/>
        <end position="809"/>
    </location>
</feature>
<dbReference type="SUPFAM" id="SSF56112">
    <property type="entry name" value="Protein kinase-like (PK-like)"/>
    <property type="match status" value="1"/>
</dbReference>
<dbReference type="PANTHER" id="PTHR24346:SF77">
    <property type="entry name" value="SERINE THREONINE PROTEIN KINASE"/>
    <property type="match status" value="1"/>
</dbReference>
<dbReference type="Pfam" id="PF00069">
    <property type="entry name" value="Pkinase"/>
    <property type="match status" value="2"/>
</dbReference>
<gene>
    <name evidence="6" type="ORF">BCV69DRAFT_284624</name>
</gene>
<dbReference type="RefSeq" id="XP_025346187.1">
    <property type="nucleotide sequence ID" value="XM_025493108.1"/>
</dbReference>
<dbReference type="PROSITE" id="PS00108">
    <property type="entry name" value="PROTEIN_KINASE_ST"/>
    <property type="match status" value="1"/>
</dbReference>
<feature type="region of interest" description="Disordered" evidence="4">
    <location>
        <begin position="578"/>
        <end position="723"/>
    </location>
</feature>
<keyword evidence="1 3" id="KW-0547">Nucleotide-binding</keyword>
<feature type="compositionally biased region" description="Gly residues" evidence="4">
    <location>
        <begin position="1042"/>
        <end position="1058"/>
    </location>
</feature>
<feature type="compositionally biased region" description="Basic and acidic residues" evidence="4">
    <location>
        <begin position="923"/>
        <end position="948"/>
    </location>
</feature>
<dbReference type="GO" id="GO:0035556">
    <property type="term" value="P:intracellular signal transduction"/>
    <property type="evidence" value="ECO:0007669"/>
    <property type="project" value="TreeGrafter"/>
</dbReference>
<feature type="compositionally biased region" description="Basic and acidic residues" evidence="4">
    <location>
        <begin position="173"/>
        <end position="190"/>
    </location>
</feature>
<dbReference type="PROSITE" id="PS50011">
    <property type="entry name" value="PROTEIN_KINASE_DOM"/>
    <property type="match status" value="1"/>
</dbReference>
<keyword evidence="6" id="KW-0808">Transferase</keyword>
<feature type="compositionally biased region" description="Basic and acidic residues" evidence="4">
    <location>
        <begin position="902"/>
        <end position="911"/>
    </location>
</feature>
<evidence type="ECO:0000313" key="7">
    <source>
        <dbReference type="Proteomes" id="UP000245942"/>
    </source>
</evidence>
<feature type="region of interest" description="Disordered" evidence="4">
    <location>
        <begin position="746"/>
        <end position="870"/>
    </location>
</feature>
<feature type="compositionally biased region" description="Basic and acidic residues" evidence="4">
    <location>
        <begin position="965"/>
        <end position="994"/>
    </location>
</feature>
<feature type="region of interest" description="Disordered" evidence="4">
    <location>
        <begin position="235"/>
        <end position="275"/>
    </location>
</feature>
<evidence type="ECO:0000256" key="3">
    <source>
        <dbReference type="PROSITE-ProRule" id="PRU10141"/>
    </source>
</evidence>
<dbReference type="STRING" id="1684307.A0A316U152"/>
<dbReference type="PROSITE" id="PS00107">
    <property type="entry name" value="PROTEIN_KINASE_ATP"/>
    <property type="match status" value="1"/>
</dbReference>
<feature type="compositionally biased region" description="Polar residues" evidence="4">
    <location>
        <begin position="583"/>
        <end position="602"/>
    </location>
</feature>
<evidence type="ECO:0000259" key="5">
    <source>
        <dbReference type="PROSITE" id="PS50011"/>
    </source>
</evidence>
<feature type="compositionally biased region" description="Basic and acidic residues" evidence="4">
    <location>
        <begin position="1025"/>
        <end position="1036"/>
    </location>
</feature>
<dbReference type="InterPro" id="IPR000719">
    <property type="entry name" value="Prot_kinase_dom"/>
</dbReference>
<sequence length="1263" mass="133938">MSRQTVTASPEPESGPSHDRGQADDDKEQGNQVTVSEEPASMSSSPSSSNHSLVASPSRSPKASTDSRPTSPSPSRPRRPALDGEGEGEQQQDQQQQQTRTSSPPPSSSPVQADGDQGEGDSASPLAASPTSEKADPFSTLKPGGSSTTDSSETEPQEGRQEESSAGTRTRQTSREYKETLDAKTKDEKDGTRMLNQYHLTRVIGQGAYGVVFEGRLRDNASEIFAVKELSKTRLKKSRRSEQLRRPGAARGGLRGRGLQRGPSRGTSSDREEDKDPLELIRREIAIMKKLNHPNIISLHEVLDDPSRDELYMVVEYCPGGVIIDVKLHERTTPLKEEVARSYFVQILLGIEYLHSSDIVHRDIKPANILLAEDGKTCKIVDFGVSELFAPSEKPADAVSTARGQGTPAFLSPEICSARAPSSRKSTDERRPSQGEGAGSEKAGVKSERETSGYRDDLWALGVTLYCMVVGHLPFDKSGFMDLYEAICHEEPEYPSHLSLECVDLLQKFLMKDAEKRITIEDAREHQWVTLAGTAPIPSAAKNLSSVVSEITEDELRKAIRRVSGVFAVARAVTKFKRRKSTARSTGSSANGEGGQSSNERQGSMLWPSSSNPSSPQVQQGPYDSPEASPSVSRAGSMFSSLTGGESGLGLTSTMTSLKAIGTSGGQSGPSNERARSSSEQSQKSADGAETDSREPEQTASSSLSPMSWARSAASSASLRSGAAGLTSAINTAASAGASTIGLGTIAEVNTPGSPDNKSGWSLFKGSREAAAQENHKDDSGSVDIVQSPRAEGGQEGSDTPTKVESPSSEDIKDSPFAPSGDGERRQTQTDRLHASLQALETRLEALMRKSDPTAAKKHLSNRLQQAGPLDRLSAGLKSFGLDKIAAALGSLTGHDAGSPSKGEEAGKEDADQSQEDEDEGSDERPVPHRPDSLIEPDHLQEDKEGHNVHTGRKTSRGTASSGVKVDRFSEQQEHWGRARGERSSSALGDERPHLFGGPVVESPLREEVPMHQAVQTLSALVPEGDDRQEQGEGIKTDVGSAGEGMGSSKGSGSGKNSGSGDYFTSSLGPKSKAAAKQGERQDHQQQQPDEEGGALPSAATSVSPGAIDPHSGRIDGEVPAGEDGEKRHIERPAVGEPREEDKHEPPVEPESGAEKGDQVSRGGDSSSSKKDPGERTASPETRKKGGAATDADTRPREDTQTQTSSKRQPATIDSEAAAGPISAEDSLPASGFGDNDQAGQGDEGQEGEVKDRKKGGQGAAVL</sequence>
<protein>
    <submittedName>
        <fullName evidence="6">Pkinase-domain-containing protein</fullName>
    </submittedName>
</protein>
<dbReference type="InterPro" id="IPR008271">
    <property type="entry name" value="Ser/Thr_kinase_AS"/>
</dbReference>
<dbReference type="InterPro" id="IPR017441">
    <property type="entry name" value="Protein_kinase_ATP_BS"/>
</dbReference>
<feature type="region of interest" description="Disordered" evidence="4">
    <location>
        <begin position="1"/>
        <end position="190"/>
    </location>
</feature>
<feature type="domain" description="Protein kinase" evidence="5">
    <location>
        <begin position="198"/>
        <end position="529"/>
    </location>
</feature>
<dbReference type="AlphaFoldDB" id="A0A316U152"/>
<dbReference type="GO" id="GO:0004674">
    <property type="term" value="F:protein serine/threonine kinase activity"/>
    <property type="evidence" value="ECO:0007669"/>
    <property type="project" value="TreeGrafter"/>
</dbReference>
<dbReference type="Proteomes" id="UP000245942">
    <property type="component" value="Unassembled WGS sequence"/>
</dbReference>
<feature type="binding site" evidence="3">
    <location>
        <position position="228"/>
    </location>
    <ligand>
        <name>ATP</name>
        <dbReference type="ChEBI" id="CHEBI:30616"/>
    </ligand>
</feature>
<dbReference type="GO" id="GO:0005737">
    <property type="term" value="C:cytoplasm"/>
    <property type="evidence" value="ECO:0007669"/>
    <property type="project" value="TreeGrafter"/>
</dbReference>
<organism evidence="6 7">
    <name type="scientific">Pseudomicrostroma glucosiphilum</name>
    <dbReference type="NCBI Taxonomy" id="1684307"/>
    <lineage>
        <taxon>Eukaryota</taxon>
        <taxon>Fungi</taxon>
        <taxon>Dikarya</taxon>
        <taxon>Basidiomycota</taxon>
        <taxon>Ustilaginomycotina</taxon>
        <taxon>Exobasidiomycetes</taxon>
        <taxon>Microstromatales</taxon>
        <taxon>Microstromatales incertae sedis</taxon>
        <taxon>Pseudomicrostroma</taxon>
    </lineage>
</organism>
<feature type="region of interest" description="Disordered" evidence="4">
    <location>
        <begin position="892"/>
        <end position="1263"/>
    </location>
</feature>
<evidence type="ECO:0000256" key="4">
    <source>
        <dbReference type="SAM" id="MobiDB-lite"/>
    </source>
</evidence>
<dbReference type="OrthoDB" id="68483at2759"/>
<feature type="compositionally biased region" description="Polar residues" evidence="4">
    <location>
        <begin position="751"/>
        <end position="760"/>
    </location>
</feature>
<feature type="region of interest" description="Disordered" evidence="4">
    <location>
        <begin position="417"/>
        <end position="449"/>
    </location>
</feature>
<evidence type="ECO:0000256" key="1">
    <source>
        <dbReference type="ARBA" id="ARBA00022741"/>
    </source>
</evidence>
<name>A0A316U152_9BASI</name>
<dbReference type="GO" id="GO:0005524">
    <property type="term" value="F:ATP binding"/>
    <property type="evidence" value="ECO:0007669"/>
    <property type="project" value="UniProtKB-UniRule"/>
</dbReference>
<dbReference type="Gene3D" id="1.10.510.10">
    <property type="entry name" value="Transferase(Phosphotransferase) domain 1"/>
    <property type="match status" value="1"/>
</dbReference>
<feature type="compositionally biased region" description="Basic and acidic residues" evidence="4">
    <location>
        <begin position="842"/>
        <end position="852"/>
    </location>
</feature>
<evidence type="ECO:0000256" key="2">
    <source>
        <dbReference type="ARBA" id="ARBA00022840"/>
    </source>
</evidence>
<feature type="compositionally biased region" description="Acidic residues" evidence="4">
    <location>
        <begin position="912"/>
        <end position="922"/>
    </location>
</feature>
<dbReference type="CDD" id="cd14008">
    <property type="entry name" value="STKc_LKB1_CaMKK"/>
    <property type="match status" value="1"/>
</dbReference>
<reference evidence="6 7" key="1">
    <citation type="journal article" date="2018" name="Mol. Biol. Evol.">
        <title>Broad Genomic Sampling Reveals a Smut Pathogenic Ancestry of the Fungal Clade Ustilaginomycotina.</title>
        <authorList>
            <person name="Kijpornyongpan T."/>
            <person name="Mondo S.J."/>
            <person name="Barry K."/>
            <person name="Sandor L."/>
            <person name="Lee J."/>
            <person name="Lipzen A."/>
            <person name="Pangilinan J."/>
            <person name="LaButti K."/>
            <person name="Hainaut M."/>
            <person name="Henrissat B."/>
            <person name="Grigoriev I.V."/>
            <person name="Spatafora J.W."/>
            <person name="Aime M.C."/>
        </authorList>
    </citation>
    <scope>NUCLEOTIDE SEQUENCE [LARGE SCALE GENOMIC DNA]</scope>
    <source>
        <strain evidence="6 7">MCA 4718</strain>
    </source>
</reference>
<keyword evidence="6" id="KW-0418">Kinase</keyword>
<evidence type="ECO:0000313" key="6">
    <source>
        <dbReference type="EMBL" id="PWN19027.1"/>
    </source>
</evidence>
<proteinExistence type="predicted"/>